<dbReference type="InterPro" id="IPR030665">
    <property type="entry name" value="KaiC"/>
</dbReference>
<dbReference type="GO" id="GO:0005524">
    <property type="term" value="F:ATP binding"/>
    <property type="evidence" value="ECO:0007669"/>
    <property type="project" value="InterPro"/>
</dbReference>
<evidence type="ECO:0000256" key="1">
    <source>
        <dbReference type="ARBA" id="ARBA00012513"/>
    </source>
</evidence>
<organism evidence="8 9">
    <name type="scientific">Caballeronia temeraria</name>
    <dbReference type="NCBI Taxonomy" id="1777137"/>
    <lineage>
        <taxon>Bacteria</taxon>
        <taxon>Pseudomonadati</taxon>
        <taxon>Pseudomonadota</taxon>
        <taxon>Betaproteobacteria</taxon>
        <taxon>Burkholderiales</taxon>
        <taxon>Burkholderiaceae</taxon>
        <taxon>Caballeronia</taxon>
    </lineage>
</organism>
<dbReference type="InterPro" id="IPR051347">
    <property type="entry name" value="Circadian_clock_KaiC-rel"/>
</dbReference>
<dbReference type="STRING" id="1777137.AWB76_02351"/>
<keyword evidence="4" id="KW-0677">Repeat</keyword>
<evidence type="ECO:0000256" key="3">
    <source>
        <dbReference type="ARBA" id="ARBA00022679"/>
    </source>
</evidence>
<dbReference type="Gene3D" id="3.40.50.300">
    <property type="entry name" value="P-loop containing nucleotide triphosphate hydrolases"/>
    <property type="match status" value="2"/>
</dbReference>
<keyword evidence="5 8" id="KW-0418">Kinase</keyword>
<evidence type="ECO:0000313" key="8">
    <source>
        <dbReference type="EMBL" id="SAK56770.1"/>
    </source>
</evidence>
<dbReference type="CDD" id="cd19488">
    <property type="entry name" value="KaiC-like_N"/>
    <property type="match status" value="1"/>
</dbReference>
<evidence type="ECO:0000256" key="6">
    <source>
        <dbReference type="ARBA" id="ARBA00022801"/>
    </source>
</evidence>
<evidence type="ECO:0000313" key="9">
    <source>
        <dbReference type="Proteomes" id="UP000054624"/>
    </source>
</evidence>
<dbReference type="InterPro" id="IPR010624">
    <property type="entry name" value="KaiC_dom"/>
</dbReference>
<dbReference type="GO" id="GO:0016787">
    <property type="term" value="F:hydrolase activity"/>
    <property type="evidence" value="ECO:0007669"/>
    <property type="project" value="UniProtKB-KW"/>
</dbReference>
<dbReference type="PANTHER" id="PTHR42926">
    <property type="match status" value="1"/>
</dbReference>
<feature type="domain" description="KaiC" evidence="7">
    <location>
        <begin position="335"/>
        <end position="567"/>
    </location>
</feature>
<dbReference type="InterPro" id="IPR003593">
    <property type="entry name" value="AAA+_ATPase"/>
</dbReference>
<evidence type="ECO:0000256" key="5">
    <source>
        <dbReference type="ARBA" id="ARBA00022777"/>
    </source>
</evidence>
<evidence type="ECO:0000256" key="4">
    <source>
        <dbReference type="ARBA" id="ARBA00022737"/>
    </source>
</evidence>
<dbReference type="SMART" id="SM00382">
    <property type="entry name" value="AAA"/>
    <property type="match status" value="2"/>
</dbReference>
<protein>
    <recommendedName>
        <fullName evidence="1">non-specific serine/threonine protein kinase</fullName>
        <ecNumber evidence="1">2.7.11.1</ecNumber>
    </recommendedName>
</protein>
<evidence type="ECO:0000259" key="7">
    <source>
        <dbReference type="PROSITE" id="PS51146"/>
    </source>
</evidence>
<dbReference type="Pfam" id="PF06745">
    <property type="entry name" value="ATPase"/>
    <property type="match status" value="2"/>
</dbReference>
<proteinExistence type="predicted"/>
<dbReference type="PIRSF" id="PIRSF039117">
    <property type="entry name" value="KaiC"/>
    <property type="match status" value="1"/>
</dbReference>
<name>A0A158AGA0_9BURK</name>
<feature type="domain" description="KaiC" evidence="7">
    <location>
        <begin position="95"/>
        <end position="333"/>
    </location>
</feature>
<dbReference type="InterPro" id="IPR027417">
    <property type="entry name" value="P-loop_NTPase"/>
</dbReference>
<gene>
    <name evidence="8" type="primary">kaiC_2</name>
    <name evidence="8" type="ORF">AWB76_02351</name>
</gene>
<keyword evidence="3 8" id="KW-0808">Transferase</keyword>
<dbReference type="EMBL" id="FCOI02000006">
    <property type="protein sequence ID" value="SAK56770.1"/>
    <property type="molecule type" value="Genomic_DNA"/>
</dbReference>
<dbReference type="AlphaFoldDB" id="A0A158AGA0"/>
<evidence type="ECO:0000256" key="2">
    <source>
        <dbReference type="ARBA" id="ARBA00022553"/>
    </source>
</evidence>
<dbReference type="GO" id="GO:0004674">
    <property type="term" value="F:protein serine/threonine kinase activity"/>
    <property type="evidence" value="ECO:0007669"/>
    <property type="project" value="UniProtKB-EC"/>
</dbReference>
<dbReference type="Proteomes" id="UP000054624">
    <property type="component" value="Unassembled WGS sequence"/>
</dbReference>
<dbReference type="PROSITE" id="PS51146">
    <property type="entry name" value="KAIC"/>
    <property type="match status" value="2"/>
</dbReference>
<keyword evidence="2" id="KW-0597">Phosphoprotein</keyword>
<dbReference type="PRINTS" id="PR01874">
    <property type="entry name" value="DNAREPAIRADA"/>
</dbReference>
<reference evidence="9" key="1">
    <citation type="submission" date="2016-01" db="EMBL/GenBank/DDBJ databases">
        <authorList>
            <person name="Peeters Charlotte."/>
        </authorList>
    </citation>
    <scope>NUCLEOTIDE SEQUENCE [LARGE SCALE GENOMIC DNA]</scope>
</reference>
<dbReference type="PANTHER" id="PTHR42926:SF1">
    <property type="entry name" value="CIRCADIAN CLOCK OSCILLATOR PROTEIN KAIC 1"/>
    <property type="match status" value="1"/>
</dbReference>
<dbReference type="InterPro" id="IPR014774">
    <property type="entry name" value="KaiC-like_dom"/>
</dbReference>
<dbReference type="EC" id="2.7.11.1" evidence="1"/>
<keyword evidence="9" id="KW-1185">Reference proteome</keyword>
<keyword evidence="6" id="KW-0378">Hydrolase</keyword>
<accession>A0A158AGA0</accession>
<dbReference type="SUPFAM" id="SSF52540">
    <property type="entry name" value="P-loop containing nucleoside triphosphate hydrolases"/>
    <property type="match status" value="2"/>
</dbReference>
<sequence>MGAAGSRAMTSKVETPLYLPDGIKDIIDRPCRCQCHYLCCPRLCPCPYPCPCQWRNLWDANADANMAHFLHALAPDGTDPKLRTMSAIIHQPDSGRIASGVEGLDDILGGGLTPHRMYLIEGAPGAGKTTLAMQFLLKGAEIAEPGLYVTLSETKAELVAVAKSHGWDTARITIIELLTDEGLDPRYEQTVLHPAEVELGETVRDVIAQVDELKPVRLVFDSLSELRMLSQNPLRYRRQILALKRYFATRACTVMLLDDNTSEPGDLQLHSIAHGVISLDNLVHDYGGERRRLRIAKMRGIKFREGYHDMTLETGGIKVYPRLVAAEHHIDYSANALTTGTKALDALLGGGLFPGTNTVFVGPSGVGKTTTVASCLLAALERGQTCVYYLFDETRSTLLRRSTSLGIDLGRHLDSGLLTLRQVDPAEMSPGEFASDVRKSVEQDNARYVAIDSLNAFLQAMPGERYLLLQMHELLTYLNQRGVVTMLVLGQHGVIGEIQSDIDISYLSDVVVLFRYFERRGEVLTAVTAVKSRTSGHERSIRQFQLGSGGLIVGEALRDFEGILGGLPRYQGETAMLPPSSGTKKPFSD</sequence>